<gene>
    <name evidence="2" type="ORF">ELE36_11265</name>
</gene>
<proteinExistence type="predicted"/>
<reference evidence="2 3" key="1">
    <citation type="submission" date="2019-01" db="EMBL/GenBank/DDBJ databases">
        <title>Pseudolysobacter antarctica gen. nov., sp. nov., isolated from Fildes Peninsula, Antarctica.</title>
        <authorList>
            <person name="Wei Z."/>
            <person name="Peng F."/>
        </authorList>
    </citation>
    <scope>NUCLEOTIDE SEQUENCE [LARGE SCALE GENOMIC DNA]</scope>
    <source>
        <strain evidence="2 3">AQ6-296</strain>
    </source>
</reference>
<protein>
    <submittedName>
        <fullName evidence="2">CinA family protein</fullName>
    </submittedName>
</protein>
<name>A0A411HK47_9GAMM</name>
<dbReference type="Gene3D" id="3.90.950.20">
    <property type="entry name" value="CinA-like"/>
    <property type="match status" value="1"/>
</dbReference>
<sequence length="175" mass="18381">MNQQFVLLGPDSPSDTELNLLAAEVATLMIQRGLMLVTAESCTGGWIAKVLTDLAGSSAWFSCGVVAYSYEAKEALLGVRPQTLETLGAVSQEVVVEMVSGALARFGAGMAVAVTGIAGPTGATPGKPVGTVWIGWKRRGGYAQAELFHFDGDREAVRRQTVAAALQGIRRILTN</sequence>
<evidence type="ECO:0000313" key="3">
    <source>
        <dbReference type="Proteomes" id="UP000291562"/>
    </source>
</evidence>
<dbReference type="AlphaFoldDB" id="A0A411HK47"/>
<dbReference type="RefSeq" id="WP_129833346.1">
    <property type="nucleotide sequence ID" value="NZ_CP035704.1"/>
</dbReference>
<keyword evidence="3" id="KW-1185">Reference proteome</keyword>
<dbReference type="KEGG" id="xbc:ELE36_11265"/>
<feature type="domain" description="CinA C-terminal" evidence="1">
    <location>
        <begin position="21"/>
        <end position="172"/>
    </location>
</feature>
<accession>A0A411HK47</accession>
<dbReference type="EMBL" id="CP035704">
    <property type="protein sequence ID" value="QBB70883.1"/>
    <property type="molecule type" value="Genomic_DNA"/>
</dbReference>
<dbReference type="Pfam" id="PF02464">
    <property type="entry name" value="CinA"/>
    <property type="match status" value="1"/>
</dbReference>
<dbReference type="InterPro" id="IPR008136">
    <property type="entry name" value="CinA_C"/>
</dbReference>
<dbReference type="NCBIfam" id="TIGR00199">
    <property type="entry name" value="PncC_domain"/>
    <property type="match status" value="1"/>
</dbReference>
<dbReference type="SUPFAM" id="SSF142433">
    <property type="entry name" value="CinA-like"/>
    <property type="match status" value="1"/>
</dbReference>
<dbReference type="InterPro" id="IPR036653">
    <property type="entry name" value="CinA-like_C"/>
</dbReference>
<evidence type="ECO:0000259" key="1">
    <source>
        <dbReference type="Pfam" id="PF02464"/>
    </source>
</evidence>
<dbReference type="Proteomes" id="UP000291562">
    <property type="component" value="Chromosome"/>
</dbReference>
<evidence type="ECO:0000313" key="2">
    <source>
        <dbReference type="EMBL" id="QBB70883.1"/>
    </source>
</evidence>
<dbReference type="OrthoDB" id="9801454at2"/>
<organism evidence="2 3">
    <name type="scientific">Pseudolysobacter antarcticus</name>
    <dbReference type="NCBI Taxonomy" id="2511995"/>
    <lineage>
        <taxon>Bacteria</taxon>
        <taxon>Pseudomonadati</taxon>
        <taxon>Pseudomonadota</taxon>
        <taxon>Gammaproteobacteria</taxon>
        <taxon>Lysobacterales</taxon>
        <taxon>Rhodanobacteraceae</taxon>
        <taxon>Pseudolysobacter</taxon>
    </lineage>
</organism>